<dbReference type="NCBIfam" id="TIGR03590">
    <property type="entry name" value="PseG"/>
    <property type="match status" value="1"/>
</dbReference>
<keyword evidence="3" id="KW-0548">Nucleotidyltransferase</keyword>
<accession>A0A0U1KSR8</accession>
<dbReference type="EMBL" id="CTRP01000003">
    <property type="protein sequence ID" value="CQR70437.1"/>
    <property type="molecule type" value="Genomic_DNA"/>
</dbReference>
<dbReference type="Proteomes" id="UP000049855">
    <property type="component" value="Unassembled WGS sequence"/>
</dbReference>
<evidence type="ECO:0000256" key="2">
    <source>
        <dbReference type="PIRSR" id="PIRSR620023-2"/>
    </source>
</evidence>
<evidence type="ECO:0000313" key="3">
    <source>
        <dbReference type="EMBL" id="CQR70437.1"/>
    </source>
</evidence>
<gene>
    <name evidence="3" type="ORF">SpAn4DRAFT_1406</name>
</gene>
<sequence>MLRVAFRADGGKNVGMGHIMRCLSLANAFRRDGHKVYFFSKADAGIEVIQNEKFDVVRLPSVAQNTEGFFYGSPAELTAEAAAVVSWLHSQQIDVLVVDTYNVTNEYFQLLKPHVKKLAYIDDINKFSYAVDIIVNGNITGKYLEYRQYDGQQLLLLGSTYNMIRDEFQNLPARNVRKQVAEIMITTGGADPYNLTNKLLAILLHNQQLKTLRMNVLVGSGFTNVEHLINMSRNHDNVVLYANSVMSASSPAITYSNISDIMLRSDLALSAGGSTLYEFAACGTPVLAFVLADNQEFIVQKMDELGYVQSMGWYNQLDDNQVVNALLNLMNNFEKRQEMSFKGQRLVDGRGTERIVKSIINSVQAN</sequence>
<dbReference type="Gene3D" id="3.40.50.11190">
    <property type="match status" value="1"/>
</dbReference>
<organism evidence="3 4">
    <name type="scientific">Sporomusa ovata</name>
    <dbReference type="NCBI Taxonomy" id="2378"/>
    <lineage>
        <taxon>Bacteria</taxon>
        <taxon>Bacillati</taxon>
        <taxon>Bacillota</taxon>
        <taxon>Negativicutes</taxon>
        <taxon>Selenomonadales</taxon>
        <taxon>Sporomusaceae</taxon>
        <taxon>Sporomusa</taxon>
    </lineage>
</organism>
<dbReference type="GO" id="GO:0016757">
    <property type="term" value="F:glycosyltransferase activity"/>
    <property type="evidence" value="ECO:0007669"/>
    <property type="project" value="TreeGrafter"/>
</dbReference>
<proteinExistence type="predicted"/>
<feature type="binding site" evidence="2">
    <location>
        <position position="278"/>
    </location>
    <ligand>
        <name>substrate</name>
    </ligand>
</feature>
<dbReference type="AlphaFoldDB" id="A0A0U1KSR8"/>
<evidence type="ECO:0000256" key="1">
    <source>
        <dbReference type="PIRSR" id="PIRSR620023-1"/>
    </source>
</evidence>
<protein>
    <submittedName>
        <fullName evidence="3">N-Acetylneuraminate cytidylyltransferase</fullName>
        <ecNumber evidence="3">2.7.7.43</ecNumber>
    </submittedName>
</protein>
<dbReference type="EC" id="2.7.7.43" evidence="3"/>
<keyword evidence="4" id="KW-1185">Reference proteome</keyword>
<dbReference type="PANTHER" id="PTHR21015">
    <property type="entry name" value="UDP-N-ACETYLGLUCOSAMINE--N-ACETYLMURAMYL-(PENTAPEPTIDE) PYROPHOSPHORYL-UNDECAPRENOL N-ACETYLGLUCOSAMINE TRANSFERASE 1"/>
    <property type="match status" value="1"/>
</dbReference>
<dbReference type="Gene3D" id="3.40.50.2000">
    <property type="entry name" value="Glycogen Phosphorylase B"/>
    <property type="match status" value="1"/>
</dbReference>
<name>A0A0U1KSR8_9FIRM</name>
<dbReference type="SUPFAM" id="SSF53756">
    <property type="entry name" value="UDP-Glycosyltransferase/glycogen phosphorylase"/>
    <property type="match status" value="1"/>
</dbReference>
<feature type="binding site" evidence="2">
    <location>
        <position position="165"/>
    </location>
    <ligand>
        <name>substrate</name>
    </ligand>
</feature>
<dbReference type="RefSeq" id="WP_021169171.1">
    <property type="nucleotide sequence ID" value="NZ_CTRP01000003.1"/>
</dbReference>
<feature type="active site" description="Proton acceptor" evidence="1">
    <location>
        <position position="18"/>
    </location>
</feature>
<evidence type="ECO:0000313" key="4">
    <source>
        <dbReference type="Proteomes" id="UP000049855"/>
    </source>
</evidence>
<dbReference type="GO" id="GO:0008781">
    <property type="term" value="F:N-acylneuraminate cytidylyltransferase activity"/>
    <property type="evidence" value="ECO:0007669"/>
    <property type="project" value="UniProtKB-EC"/>
</dbReference>
<dbReference type="PANTHER" id="PTHR21015:SF22">
    <property type="entry name" value="GLYCOSYLTRANSFERASE"/>
    <property type="match status" value="1"/>
</dbReference>
<keyword evidence="3" id="KW-0808">Transferase</keyword>
<dbReference type="InterPro" id="IPR020023">
    <property type="entry name" value="PseG"/>
</dbReference>
<reference evidence="4" key="1">
    <citation type="submission" date="2015-03" db="EMBL/GenBank/DDBJ databases">
        <authorList>
            <person name="Nijsse Bart"/>
        </authorList>
    </citation>
    <scope>NUCLEOTIDE SEQUENCE [LARGE SCALE GENOMIC DNA]</scope>
</reference>